<keyword evidence="16" id="KW-1133">Transmembrane helix</keyword>
<dbReference type="Proteomes" id="UP001153620">
    <property type="component" value="Chromosome 2"/>
</dbReference>
<comment type="function">
    <text evidence="2">May be involved in the metabolism of insect hormones and in the breakdown of synthetic insecticides.</text>
</comment>
<dbReference type="InterPro" id="IPR001128">
    <property type="entry name" value="Cyt_P450"/>
</dbReference>
<dbReference type="OrthoDB" id="1470350at2759"/>
<evidence type="ECO:0000256" key="1">
    <source>
        <dbReference type="ARBA" id="ARBA00001971"/>
    </source>
</evidence>
<proteinExistence type="inferred from homology"/>
<evidence type="ECO:0000256" key="16">
    <source>
        <dbReference type="SAM" id="Phobius"/>
    </source>
</evidence>
<sequence length="515" mass="60153">MIVFVFFLTVLIVFLVQSYFQHKKFYKFSENIPSPPSFGLLGHAPYFLGKNEQGRLEMLHQLCLEQKTYTKLWLGPAIMWMIVNDPKTIQKILLSPVCLEKPFFYKFLRLENGLISAKYDVWKIHRKALNYSFNLRILQTFIPIFVDNAQKLINDISVNLGKKKQFDLLPYATKTALNMICGTSFGLDIKNVDSSLIGDDVFHALEKLNKIISARSHSFLLYSEPIYRMTNYYRDEMQVRKVCYSSADRLITAKRETLSPDFDFNANSDLIEKHVIQKYMNKEKSVDDDMPTRKIFIDHVICNDTKFTDSEIRDHVYTVVAAGSETTALQSSHTIMLLATHPEIQERVVAEIKEVFYSDEVEMSYDNLVKLEYLERVIKESLRLCPVVPIIGRETQATMKLDEFEIPAGITFIINFYTLHRRPDIWGDDAEEFNPDHFLPEHVEKRHPYSFLPFSGGQRNCIGYRYAMIALKVLLVYLLRKYKFSTTMTYKDLRFRTDINLKLCTEHSVSIELRQ</sequence>
<evidence type="ECO:0000256" key="9">
    <source>
        <dbReference type="ARBA" id="ARBA00022848"/>
    </source>
</evidence>
<dbReference type="InterPro" id="IPR036396">
    <property type="entry name" value="Cyt_P450_sf"/>
</dbReference>
<evidence type="ECO:0000256" key="12">
    <source>
        <dbReference type="ARBA" id="ARBA00023033"/>
    </source>
</evidence>
<evidence type="ECO:0000313" key="19">
    <source>
        <dbReference type="Proteomes" id="UP001153620"/>
    </source>
</evidence>
<dbReference type="PANTHER" id="PTHR24291:SF189">
    <property type="entry name" value="CYTOCHROME P450 4C3-RELATED"/>
    <property type="match status" value="1"/>
</dbReference>
<evidence type="ECO:0000256" key="4">
    <source>
        <dbReference type="ARBA" id="ARBA00004406"/>
    </source>
</evidence>
<keyword evidence="6 14" id="KW-0349">Heme</keyword>
<dbReference type="AlphaFoldDB" id="A0A9N9RZ35"/>
<dbReference type="SUPFAM" id="SSF48264">
    <property type="entry name" value="Cytochrome P450"/>
    <property type="match status" value="1"/>
</dbReference>
<feature type="signal peptide" evidence="17">
    <location>
        <begin position="1"/>
        <end position="18"/>
    </location>
</feature>
<protein>
    <recommendedName>
        <fullName evidence="20">Cytochrome P450</fullName>
    </recommendedName>
</protein>
<dbReference type="EMBL" id="OU895878">
    <property type="protein sequence ID" value="CAG9806070.1"/>
    <property type="molecule type" value="Genomic_DNA"/>
</dbReference>
<dbReference type="PANTHER" id="PTHR24291">
    <property type="entry name" value="CYTOCHROME P450 FAMILY 4"/>
    <property type="match status" value="1"/>
</dbReference>
<evidence type="ECO:0000256" key="8">
    <source>
        <dbReference type="ARBA" id="ARBA00022824"/>
    </source>
</evidence>
<dbReference type="InterPro" id="IPR050196">
    <property type="entry name" value="Cytochrome_P450_Monoox"/>
</dbReference>
<evidence type="ECO:0000256" key="14">
    <source>
        <dbReference type="PIRSR" id="PIRSR602401-1"/>
    </source>
</evidence>
<evidence type="ECO:0000256" key="10">
    <source>
        <dbReference type="ARBA" id="ARBA00023002"/>
    </source>
</evidence>
<evidence type="ECO:0000256" key="15">
    <source>
        <dbReference type="RuleBase" id="RU000461"/>
    </source>
</evidence>
<dbReference type="GO" id="GO:0005789">
    <property type="term" value="C:endoplasmic reticulum membrane"/>
    <property type="evidence" value="ECO:0007669"/>
    <property type="project" value="UniProtKB-SubCell"/>
</dbReference>
<reference evidence="18" key="1">
    <citation type="submission" date="2022-01" db="EMBL/GenBank/DDBJ databases">
        <authorList>
            <person name="King R."/>
        </authorList>
    </citation>
    <scope>NUCLEOTIDE SEQUENCE</scope>
</reference>
<keyword evidence="19" id="KW-1185">Reference proteome</keyword>
<keyword evidence="17" id="KW-0732">Signal</keyword>
<dbReference type="PRINTS" id="PR00463">
    <property type="entry name" value="EP450I"/>
</dbReference>
<name>A0A9N9RZ35_9DIPT</name>
<comment type="subcellular location">
    <subcellularLocation>
        <location evidence="4">Endoplasmic reticulum membrane</location>
        <topology evidence="4">Peripheral membrane protein</topology>
    </subcellularLocation>
    <subcellularLocation>
        <location evidence="3">Microsome membrane</location>
        <topology evidence="3">Peripheral membrane protein</topology>
    </subcellularLocation>
</comment>
<organism evidence="18 19">
    <name type="scientific">Chironomus riparius</name>
    <dbReference type="NCBI Taxonomy" id="315576"/>
    <lineage>
        <taxon>Eukaryota</taxon>
        <taxon>Metazoa</taxon>
        <taxon>Ecdysozoa</taxon>
        <taxon>Arthropoda</taxon>
        <taxon>Hexapoda</taxon>
        <taxon>Insecta</taxon>
        <taxon>Pterygota</taxon>
        <taxon>Neoptera</taxon>
        <taxon>Endopterygota</taxon>
        <taxon>Diptera</taxon>
        <taxon>Nematocera</taxon>
        <taxon>Chironomoidea</taxon>
        <taxon>Chironomidae</taxon>
        <taxon>Chironominae</taxon>
        <taxon>Chironomus</taxon>
    </lineage>
</organism>
<keyword evidence="16" id="KW-0812">Transmembrane</keyword>
<gene>
    <name evidence="18" type="ORF">CHIRRI_LOCUS8935</name>
</gene>
<evidence type="ECO:0000256" key="5">
    <source>
        <dbReference type="ARBA" id="ARBA00010617"/>
    </source>
</evidence>
<evidence type="ECO:0008006" key="20">
    <source>
        <dbReference type="Google" id="ProtNLM"/>
    </source>
</evidence>
<evidence type="ECO:0000313" key="18">
    <source>
        <dbReference type="EMBL" id="CAG9806070.1"/>
    </source>
</evidence>
<feature type="chain" id="PRO_5040214598" description="Cytochrome P450" evidence="17">
    <location>
        <begin position="19"/>
        <end position="515"/>
    </location>
</feature>
<keyword evidence="10 15" id="KW-0560">Oxidoreductase</keyword>
<evidence type="ECO:0000256" key="11">
    <source>
        <dbReference type="ARBA" id="ARBA00023004"/>
    </source>
</evidence>
<evidence type="ECO:0000256" key="2">
    <source>
        <dbReference type="ARBA" id="ARBA00003690"/>
    </source>
</evidence>
<accession>A0A9N9RZ35</accession>
<evidence type="ECO:0000256" key="7">
    <source>
        <dbReference type="ARBA" id="ARBA00022723"/>
    </source>
</evidence>
<keyword evidence="7 14" id="KW-0479">Metal-binding</keyword>
<evidence type="ECO:0000256" key="3">
    <source>
        <dbReference type="ARBA" id="ARBA00004174"/>
    </source>
</evidence>
<evidence type="ECO:0000256" key="6">
    <source>
        <dbReference type="ARBA" id="ARBA00022617"/>
    </source>
</evidence>
<comment type="similarity">
    <text evidence="5 15">Belongs to the cytochrome P450 family.</text>
</comment>
<keyword evidence="12 15" id="KW-0503">Monooxygenase</keyword>
<keyword evidence="13 16" id="KW-0472">Membrane</keyword>
<dbReference type="PROSITE" id="PS00086">
    <property type="entry name" value="CYTOCHROME_P450"/>
    <property type="match status" value="1"/>
</dbReference>
<feature type="binding site" description="axial binding residue" evidence="14">
    <location>
        <position position="461"/>
    </location>
    <ligand>
        <name>heme</name>
        <dbReference type="ChEBI" id="CHEBI:30413"/>
    </ligand>
    <ligandPart>
        <name>Fe</name>
        <dbReference type="ChEBI" id="CHEBI:18248"/>
    </ligandPart>
</feature>
<dbReference type="GO" id="GO:0020037">
    <property type="term" value="F:heme binding"/>
    <property type="evidence" value="ECO:0007669"/>
    <property type="project" value="InterPro"/>
</dbReference>
<dbReference type="Gene3D" id="1.10.630.10">
    <property type="entry name" value="Cytochrome P450"/>
    <property type="match status" value="1"/>
</dbReference>
<evidence type="ECO:0000256" key="17">
    <source>
        <dbReference type="SAM" id="SignalP"/>
    </source>
</evidence>
<dbReference type="PRINTS" id="PR00385">
    <property type="entry name" value="P450"/>
</dbReference>
<reference evidence="18" key="2">
    <citation type="submission" date="2022-10" db="EMBL/GenBank/DDBJ databases">
        <authorList>
            <consortium name="ENA_rothamsted_submissions"/>
            <consortium name="culmorum"/>
            <person name="King R."/>
        </authorList>
    </citation>
    <scope>NUCLEOTIDE SEQUENCE</scope>
</reference>
<comment type="cofactor">
    <cofactor evidence="1 14">
        <name>heme</name>
        <dbReference type="ChEBI" id="CHEBI:30413"/>
    </cofactor>
</comment>
<dbReference type="InterPro" id="IPR002401">
    <property type="entry name" value="Cyt_P450_E_grp-I"/>
</dbReference>
<feature type="transmembrane region" description="Helical" evidence="16">
    <location>
        <begin position="462"/>
        <end position="479"/>
    </location>
</feature>
<keyword evidence="8" id="KW-0256">Endoplasmic reticulum</keyword>
<dbReference type="GO" id="GO:0005506">
    <property type="term" value="F:iron ion binding"/>
    <property type="evidence" value="ECO:0007669"/>
    <property type="project" value="InterPro"/>
</dbReference>
<dbReference type="GO" id="GO:0004497">
    <property type="term" value="F:monooxygenase activity"/>
    <property type="evidence" value="ECO:0007669"/>
    <property type="project" value="UniProtKB-KW"/>
</dbReference>
<dbReference type="Pfam" id="PF00067">
    <property type="entry name" value="p450"/>
    <property type="match status" value="1"/>
</dbReference>
<keyword evidence="9" id="KW-0492">Microsome</keyword>
<evidence type="ECO:0000256" key="13">
    <source>
        <dbReference type="ARBA" id="ARBA00023136"/>
    </source>
</evidence>
<dbReference type="GO" id="GO:0016705">
    <property type="term" value="F:oxidoreductase activity, acting on paired donors, with incorporation or reduction of molecular oxygen"/>
    <property type="evidence" value="ECO:0007669"/>
    <property type="project" value="InterPro"/>
</dbReference>
<dbReference type="InterPro" id="IPR017972">
    <property type="entry name" value="Cyt_P450_CS"/>
</dbReference>
<keyword evidence="11 14" id="KW-0408">Iron</keyword>